<keyword evidence="2" id="KW-1185">Reference proteome</keyword>
<dbReference type="AlphaFoldDB" id="A0A812R062"/>
<evidence type="ECO:0000313" key="2">
    <source>
        <dbReference type="Proteomes" id="UP000604046"/>
    </source>
</evidence>
<dbReference type="EMBL" id="CAJNDS010002287">
    <property type="protein sequence ID" value="CAE7411729.1"/>
    <property type="molecule type" value="Genomic_DNA"/>
</dbReference>
<name>A0A812R062_9DINO</name>
<evidence type="ECO:0000313" key="1">
    <source>
        <dbReference type="EMBL" id="CAE7411729.1"/>
    </source>
</evidence>
<gene>
    <name evidence="1" type="ORF">SNAT2548_LOCUS22395</name>
</gene>
<accession>A0A812R062</accession>
<reference evidence="1" key="1">
    <citation type="submission" date="2021-02" db="EMBL/GenBank/DDBJ databases">
        <authorList>
            <person name="Dougan E. K."/>
            <person name="Rhodes N."/>
            <person name="Thang M."/>
            <person name="Chan C."/>
        </authorList>
    </citation>
    <scope>NUCLEOTIDE SEQUENCE</scope>
</reference>
<dbReference type="Proteomes" id="UP000604046">
    <property type="component" value="Unassembled WGS sequence"/>
</dbReference>
<organism evidence="1 2">
    <name type="scientific">Symbiodinium natans</name>
    <dbReference type="NCBI Taxonomy" id="878477"/>
    <lineage>
        <taxon>Eukaryota</taxon>
        <taxon>Sar</taxon>
        <taxon>Alveolata</taxon>
        <taxon>Dinophyceae</taxon>
        <taxon>Suessiales</taxon>
        <taxon>Symbiodiniaceae</taxon>
        <taxon>Symbiodinium</taxon>
    </lineage>
</organism>
<protein>
    <submittedName>
        <fullName evidence="1">Uncharacterized protein</fullName>
    </submittedName>
</protein>
<sequence>MTTRRGMLDHLPNLFVCRNVEGKDISFMSRVLLSRSVTICDATYSSLPLEMRMALSGQGFDELNEFLMFLRCRSVATLLNSSVWRLNPCFTTQACRDLGKMPRT</sequence>
<comment type="caution">
    <text evidence="1">The sequence shown here is derived from an EMBL/GenBank/DDBJ whole genome shotgun (WGS) entry which is preliminary data.</text>
</comment>
<proteinExistence type="predicted"/>